<dbReference type="SMART" id="SM00906">
    <property type="entry name" value="Fungal_trans"/>
    <property type="match status" value="1"/>
</dbReference>
<dbReference type="GO" id="GO:0006012">
    <property type="term" value="P:galactose metabolic process"/>
    <property type="evidence" value="ECO:0007669"/>
    <property type="project" value="UniProtKB-KW"/>
</dbReference>
<dbReference type="GO" id="GO:0008270">
    <property type="term" value="F:zinc ion binding"/>
    <property type="evidence" value="ECO:0007669"/>
    <property type="project" value="InterPro"/>
</dbReference>
<evidence type="ECO:0000256" key="5">
    <source>
        <dbReference type="ARBA" id="ARBA00023125"/>
    </source>
</evidence>
<dbReference type="GO" id="GO:0000435">
    <property type="term" value="P:positive regulation of transcription from RNA polymerase II promoter by galactose"/>
    <property type="evidence" value="ECO:0007669"/>
    <property type="project" value="TreeGrafter"/>
</dbReference>
<dbReference type="Pfam" id="PF00172">
    <property type="entry name" value="Zn_clus"/>
    <property type="match status" value="1"/>
</dbReference>
<dbReference type="OrthoDB" id="3364175at2759"/>
<name>G3BD88_CANTC</name>
<dbReference type="AlphaFoldDB" id="G3BD88"/>
<evidence type="ECO:0000256" key="2">
    <source>
        <dbReference type="ARBA" id="ARBA00022723"/>
    </source>
</evidence>
<dbReference type="SMART" id="SM00066">
    <property type="entry name" value="GAL4"/>
    <property type="match status" value="1"/>
</dbReference>
<dbReference type="Proteomes" id="UP000000707">
    <property type="component" value="Unassembled WGS sequence"/>
</dbReference>
<dbReference type="InterPro" id="IPR036864">
    <property type="entry name" value="Zn2-C6_fun-type_DNA-bd_sf"/>
</dbReference>
<evidence type="ECO:0000256" key="9">
    <source>
        <dbReference type="ARBA" id="ARBA00023242"/>
    </source>
</evidence>
<protein>
    <submittedName>
        <fullName evidence="12">Lactose regulatory protein LAC9 and GAL4-like protein</fullName>
    </submittedName>
</protein>
<dbReference type="CDD" id="cd14654">
    <property type="entry name" value="ZIP_Gal4"/>
    <property type="match status" value="1"/>
</dbReference>
<accession>G3BD88</accession>
<keyword evidence="7" id="KW-0010">Activator</keyword>
<feature type="domain" description="Zn(2)-C6 fungal-type" evidence="11">
    <location>
        <begin position="19"/>
        <end position="49"/>
    </location>
</feature>
<dbReference type="Pfam" id="PF03902">
    <property type="entry name" value="Gal4_dimer"/>
    <property type="match status" value="1"/>
</dbReference>
<dbReference type="InterPro" id="IPR007219">
    <property type="entry name" value="XnlR_reg_dom"/>
</dbReference>
<keyword evidence="3" id="KW-0862">Zinc</keyword>
<evidence type="ECO:0000313" key="12">
    <source>
        <dbReference type="EMBL" id="EGV60269.1"/>
    </source>
</evidence>
<keyword evidence="9" id="KW-0539">Nucleus</keyword>
<dbReference type="HOGENOM" id="CLU_008599_2_0_1"/>
<dbReference type="GO" id="GO:0006351">
    <property type="term" value="P:DNA-templated transcription"/>
    <property type="evidence" value="ECO:0007669"/>
    <property type="project" value="InterPro"/>
</dbReference>
<dbReference type="PROSITE" id="PS50048">
    <property type="entry name" value="ZN2_CY6_FUNGAL_2"/>
    <property type="match status" value="1"/>
</dbReference>
<evidence type="ECO:0000256" key="1">
    <source>
        <dbReference type="ARBA" id="ARBA00004123"/>
    </source>
</evidence>
<dbReference type="STRING" id="590646.G3BD88"/>
<dbReference type="Pfam" id="PF04082">
    <property type="entry name" value="Fungal_trans"/>
    <property type="match status" value="1"/>
</dbReference>
<evidence type="ECO:0000313" key="13">
    <source>
        <dbReference type="Proteomes" id="UP000000707"/>
    </source>
</evidence>
<dbReference type="eggNOG" id="ENOG502QSMN">
    <property type="taxonomic scope" value="Eukaryota"/>
</dbReference>
<dbReference type="CDD" id="cd12148">
    <property type="entry name" value="fungal_TF_MHR"/>
    <property type="match status" value="1"/>
</dbReference>
<keyword evidence="6" id="KW-0299">Galactose metabolism</keyword>
<dbReference type="GO" id="GO:0000981">
    <property type="term" value="F:DNA-binding transcription factor activity, RNA polymerase II-specific"/>
    <property type="evidence" value="ECO:0007669"/>
    <property type="project" value="InterPro"/>
</dbReference>
<dbReference type="CDD" id="cd00067">
    <property type="entry name" value="GAL4"/>
    <property type="match status" value="1"/>
</dbReference>
<dbReference type="GO" id="GO:0000978">
    <property type="term" value="F:RNA polymerase II cis-regulatory region sequence-specific DNA binding"/>
    <property type="evidence" value="ECO:0007669"/>
    <property type="project" value="TreeGrafter"/>
</dbReference>
<dbReference type="EMBL" id="GL996528">
    <property type="protein sequence ID" value="EGV60269.1"/>
    <property type="molecule type" value="Genomic_DNA"/>
</dbReference>
<organism evidence="13">
    <name type="scientific">Candida tenuis (strain ATCC 10573 / BCRC 21748 / CBS 615 / JCM 9827 / NBRC 10315 / NRRL Y-1498 / VKM Y-70)</name>
    <name type="common">Yeast</name>
    <name type="synonym">Yamadazyma tenuis</name>
    <dbReference type="NCBI Taxonomy" id="590646"/>
    <lineage>
        <taxon>Eukaryota</taxon>
        <taxon>Fungi</taxon>
        <taxon>Dikarya</taxon>
        <taxon>Ascomycota</taxon>
        <taxon>Saccharomycotina</taxon>
        <taxon>Pichiomycetes</taxon>
        <taxon>Debaryomycetaceae</taxon>
        <taxon>Yamadazyma</taxon>
    </lineage>
</organism>
<evidence type="ECO:0000256" key="8">
    <source>
        <dbReference type="ARBA" id="ARBA00023163"/>
    </source>
</evidence>
<dbReference type="KEGG" id="cten:18246223"/>
<dbReference type="Gene3D" id="1.20.5.170">
    <property type="match status" value="1"/>
</dbReference>
<dbReference type="GeneID" id="18246223"/>
<comment type="subcellular location">
    <subcellularLocation>
        <location evidence="1">Nucleus</location>
    </subcellularLocation>
</comment>
<keyword evidence="13" id="KW-1185">Reference proteome</keyword>
<keyword evidence="8" id="KW-0804">Transcription</keyword>
<dbReference type="InterPro" id="IPR005600">
    <property type="entry name" value="Gal4_dimer_dom"/>
</dbReference>
<keyword evidence="2" id="KW-0479">Metal-binding</keyword>
<proteinExistence type="predicted"/>
<dbReference type="PANTHER" id="PTHR47424">
    <property type="entry name" value="REGULATORY PROTEIN GAL4"/>
    <property type="match status" value="1"/>
</dbReference>
<keyword evidence="4" id="KW-0805">Transcription regulation</keyword>
<dbReference type="Gene3D" id="4.10.240.10">
    <property type="entry name" value="Zn(2)-C6 fungal-type DNA-binding domain"/>
    <property type="match status" value="1"/>
</dbReference>
<evidence type="ECO:0000256" key="6">
    <source>
        <dbReference type="ARBA" id="ARBA00023144"/>
    </source>
</evidence>
<evidence type="ECO:0000259" key="11">
    <source>
        <dbReference type="PROSITE" id="PS50048"/>
    </source>
</evidence>
<dbReference type="PROSITE" id="PS00463">
    <property type="entry name" value="ZN2_CY6_FUNGAL_1"/>
    <property type="match status" value="1"/>
</dbReference>
<dbReference type="PANTHER" id="PTHR47424:SF3">
    <property type="entry name" value="REGULATORY PROTEIN GAL4"/>
    <property type="match status" value="1"/>
</dbReference>
<keyword evidence="5" id="KW-0238">DNA-binding</keyword>
<gene>
    <name evidence="12" type="ORF">CANTEDRAFT_110774</name>
</gene>
<evidence type="ECO:0000256" key="7">
    <source>
        <dbReference type="ARBA" id="ARBA00023159"/>
    </source>
</evidence>
<reference evidence="12 13" key="1">
    <citation type="journal article" date="2011" name="Proc. Natl. Acad. Sci. U.S.A.">
        <title>Comparative genomics of xylose-fermenting fungi for enhanced biofuel production.</title>
        <authorList>
            <person name="Wohlbach D.J."/>
            <person name="Kuo A."/>
            <person name="Sato T.K."/>
            <person name="Potts K.M."/>
            <person name="Salamov A.A."/>
            <person name="LaButti K.M."/>
            <person name="Sun H."/>
            <person name="Clum A."/>
            <person name="Pangilinan J.L."/>
            <person name="Lindquist E.A."/>
            <person name="Lucas S."/>
            <person name="Lapidus A."/>
            <person name="Jin M."/>
            <person name="Gunawan C."/>
            <person name="Balan V."/>
            <person name="Dale B.E."/>
            <person name="Jeffries T.W."/>
            <person name="Zinkel R."/>
            <person name="Barry K.W."/>
            <person name="Grigoriev I.V."/>
            <person name="Gasch A.P."/>
        </authorList>
    </citation>
    <scope>NUCLEOTIDE SEQUENCE [LARGE SCALE GENOMIC DNA]</scope>
    <source>
        <strain evidence="13">ATCC 10573 / BCRC 21748 / CBS 615 / JCM 9827 / NBRC 10315 / NRRL Y-1498 / VKM Y-70</strain>
    </source>
</reference>
<dbReference type="SUPFAM" id="SSF57701">
    <property type="entry name" value="Zn2/Cys6 DNA-binding domain"/>
    <property type="match status" value="1"/>
</dbReference>
<dbReference type="GO" id="GO:0005634">
    <property type="term" value="C:nucleus"/>
    <property type="evidence" value="ECO:0007669"/>
    <property type="project" value="UniProtKB-SubCell"/>
</dbReference>
<evidence type="ECO:0000256" key="10">
    <source>
        <dbReference type="ARBA" id="ARBA00023277"/>
    </source>
</evidence>
<keyword evidence="10" id="KW-0119">Carbohydrate metabolism</keyword>
<dbReference type="InterPro" id="IPR051127">
    <property type="entry name" value="Fungal_SecMet_Regulators"/>
</dbReference>
<dbReference type="FunFam" id="4.10.240.10:FF:000009">
    <property type="entry name" value="C6 transcription factor (Gal4)"/>
    <property type="match status" value="1"/>
</dbReference>
<evidence type="ECO:0000256" key="4">
    <source>
        <dbReference type="ARBA" id="ARBA00023015"/>
    </source>
</evidence>
<sequence>MELVPKRTNSSNSQSHQQACDSCRMRKLKCSKDYPTCVKCKEHNWKCIYSPKSIRSPLTRAYLTQVESRATTLEKILRRMLPEDVEVQDLLRIAENEDDDNELENIHNNFFKQINLTSKELSKAPVTLKSINDLSAKMAKDESPNIKPGKSLEFQPEDYLINIKNSDLNLFDEREDFNTSANVYDSSIDGMAALSNDTGLRFDLDASNGYFGINSSNGLLKFLQLKSERNGNSIIELNLNGLSNTEELEEETEYVLHDEINIIWKSLNSTRLEDLLDNSEFQSLMVENFFEQYYQVYPIINQKRFFKNYNRFKETANVNFEDHKMISFMILLNTILALGVWCKFGEYSKIHTYYYQKVKEFSSKINMFEYSDTQLLDSFVLLSNYVQKTNKPNTGWSYLGLATRVATSLGLHKEVRTDKLTNNNLQVFEELEIRKRQWWGMYFFDVGTTLTFGRPLAIPPLSTIDLEPVSNIDDSLLQQNYSIDQVKVSYPTIYTTLIYESELTKISTRIYNYNCTVLKLKNDKSKMIGLLDMNDILEAFVKTLPAFYDPDEFVAKNAYLTQRREGGYNETEVPKWFSLSRLRLISRYNNLQILIFRYILWETSDSAKDVTHMGLVRRCKSVCFDASIKTVFVVHSFIENNELDYLCSWYATYFLFQAILIPILKIVIDQNVNYNETSSEGQNHNEELFKYVEKAIECFNKLKKYNKLAGKFIRLINVLLYGKPDPNKTLWNDLSKNNFEMFNDFDDFFDSNLLDINI</sequence>
<dbReference type="InterPro" id="IPR001138">
    <property type="entry name" value="Zn2Cys6_DnaBD"/>
</dbReference>
<evidence type="ECO:0000256" key="3">
    <source>
        <dbReference type="ARBA" id="ARBA00022833"/>
    </source>
</evidence>